<keyword evidence="3" id="KW-0812">Transmembrane</keyword>
<comment type="caution">
    <text evidence="4">The sequence shown here is derived from an EMBL/GenBank/DDBJ whole genome shotgun (WGS) entry which is preliminary data.</text>
</comment>
<dbReference type="InterPro" id="IPR011990">
    <property type="entry name" value="TPR-like_helical_dom_sf"/>
</dbReference>
<feature type="compositionally biased region" description="Pro residues" evidence="2">
    <location>
        <begin position="49"/>
        <end position="71"/>
    </location>
</feature>
<dbReference type="InterPro" id="IPR019734">
    <property type="entry name" value="TPR_rpt"/>
</dbReference>
<organism evidence="4 5">
    <name type="scientific">Streptomyces shenzhenensis</name>
    <dbReference type="NCBI Taxonomy" id="943815"/>
    <lineage>
        <taxon>Bacteria</taxon>
        <taxon>Bacillati</taxon>
        <taxon>Actinomycetota</taxon>
        <taxon>Actinomycetes</taxon>
        <taxon>Kitasatosporales</taxon>
        <taxon>Streptomycetaceae</taxon>
        <taxon>Streptomyces</taxon>
    </lineage>
</organism>
<evidence type="ECO:0008006" key="6">
    <source>
        <dbReference type="Google" id="ProtNLM"/>
    </source>
</evidence>
<evidence type="ECO:0000256" key="2">
    <source>
        <dbReference type="SAM" id="MobiDB-lite"/>
    </source>
</evidence>
<gene>
    <name evidence="4" type="ORF">CTZ28_36110</name>
</gene>
<dbReference type="RefSeq" id="WP_121894002.1">
    <property type="nucleotide sequence ID" value="NZ_PENI01000033.1"/>
</dbReference>
<dbReference type="SUPFAM" id="SSF48452">
    <property type="entry name" value="TPR-like"/>
    <property type="match status" value="2"/>
</dbReference>
<name>A0A3M0IH31_9ACTN</name>
<sequence>MENEQSRPGTSLVTAVPRRRGRALRRALVALLTSSVAGAGGYVGALMLLPPPDRPPDQPPVPTPAPAPGPPALTSVTAGVPAALPGLTALIGDREQYLRTHPRDARAWATLGTAYVERGRRTADAVNFPKAESALQASLREQPTANAEALDGLTALANARRDFGEAKRQGEQALELSPKRWTTYALLIDAYTGLGDYEAARGTLDKLMQLRTSPADRPAVMARASAVYRDRGWREDAAAQLADAAAAAGSPAEQAAYLERAGQLAWERGDREDALRHFEAAVRLDPDQRAALAGQGRVLAALGRAEEAVNAYVLAVAGQPSPQYALELGELYQSLGRTQEARSQFDLLRQRAAQNAAGGVDDALVVGRYEADHGDPQEAVRRLRDEWQRQPGIEVADALGWALYRSGDPQEGLEYAAKATDKEKGGGVRSSLYLFHLGTIERALGDNSSARRHLAEALQINPHFSPTRAAEARTALQSLGTPPNEPAPTW</sequence>
<dbReference type="OrthoDB" id="5477158at2"/>
<accession>A0A3M0IH31</accession>
<feature type="repeat" description="TPR" evidence="1">
    <location>
        <begin position="255"/>
        <end position="288"/>
    </location>
</feature>
<evidence type="ECO:0000313" key="4">
    <source>
        <dbReference type="EMBL" id="RMB81206.1"/>
    </source>
</evidence>
<dbReference type="PANTHER" id="PTHR12558">
    <property type="entry name" value="CELL DIVISION CYCLE 16,23,27"/>
    <property type="match status" value="1"/>
</dbReference>
<dbReference type="SMART" id="SM00028">
    <property type="entry name" value="TPR"/>
    <property type="match status" value="6"/>
</dbReference>
<dbReference type="PANTHER" id="PTHR12558:SF13">
    <property type="entry name" value="CELL DIVISION CYCLE PROTEIN 27 HOMOLOG"/>
    <property type="match status" value="1"/>
</dbReference>
<dbReference type="Proteomes" id="UP000270471">
    <property type="component" value="Unassembled WGS sequence"/>
</dbReference>
<keyword evidence="5" id="KW-1185">Reference proteome</keyword>
<evidence type="ECO:0000256" key="1">
    <source>
        <dbReference type="PROSITE-ProRule" id="PRU00339"/>
    </source>
</evidence>
<keyword evidence="3" id="KW-0472">Membrane</keyword>
<feature type="region of interest" description="Disordered" evidence="2">
    <location>
        <begin position="49"/>
        <end position="73"/>
    </location>
</feature>
<feature type="repeat" description="TPR" evidence="1">
    <location>
        <begin position="431"/>
        <end position="464"/>
    </location>
</feature>
<dbReference type="Gene3D" id="1.25.40.10">
    <property type="entry name" value="Tetratricopeptide repeat domain"/>
    <property type="match status" value="3"/>
</dbReference>
<dbReference type="Pfam" id="PF13432">
    <property type="entry name" value="TPR_16"/>
    <property type="match status" value="2"/>
</dbReference>
<evidence type="ECO:0000313" key="5">
    <source>
        <dbReference type="Proteomes" id="UP000270471"/>
    </source>
</evidence>
<feature type="transmembrane region" description="Helical" evidence="3">
    <location>
        <begin position="27"/>
        <end position="49"/>
    </location>
</feature>
<reference evidence="4 5" key="1">
    <citation type="submission" date="2017-11" db="EMBL/GenBank/DDBJ databases">
        <title>Draft genome of actinobacteria isolated from guarana (Paullinia cupana (Mart.) Ducke.</title>
        <authorList>
            <person name="Siqueira K.A."/>
            <person name="Liotti R.G."/>
            <person name="Mendes T.A.O."/>
            <person name="Soares M.A."/>
        </authorList>
    </citation>
    <scope>NUCLEOTIDE SEQUENCE [LARGE SCALE GENOMIC DNA]</scope>
    <source>
        <strain evidence="4 5">193</strain>
    </source>
</reference>
<dbReference type="Pfam" id="PF14559">
    <property type="entry name" value="TPR_19"/>
    <property type="match status" value="1"/>
</dbReference>
<dbReference type="AlphaFoldDB" id="A0A3M0IH31"/>
<keyword evidence="1" id="KW-0802">TPR repeat</keyword>
<dbReference type="EMBL" id="PENI01000033">
    <property type="protein sequence ID" value="RMB81206.1"/>
    <property type="molecule type" value="Genomic_DNA"/>
</dbReference>
<keyword evidence="3" id="KW-1133">Transmembrane helix</keyword>
<dbReference type="PROSITE" id="PS50005">
    <property type="entry name" value="TPR"/>
    <property type="match status" value="2"/>
</dbReference>
<proteinExistence type="predicted"/>
<protein>
    <recommendedName>
        <fullName evidence="6">Tetratricopeptide repeat protein</fullName>
    </recommendedName>
</protein>
<evidence type="ECO:0000256" key="3">
    <source>
        <dbReference type="SAM" id="Phobius"/>
    </source>
</evidence>